<name>A0A512N845_9HYPH</name>
<dbReference type="Proteomes" id="UP000321058">
    <property type="component" value="Unassembled WGS sequence"/>
</dbReference>
<evidence type="ECO:0000256" key="1">
    <source>
        <dbReference type="SAM" id="MobiDB-lite"/>
    </source>
</evidence>
<feature type="signal peptide" evidence="2">
    <location>
        <begin position="1"/>
        <end position="24"/>
    </location>
</feature>
<sequence>MKRQICALAISLAALAMEAAPSVAQDLSGEWQFKRRAREGWHTGTLVIDKDGQVRQRGRNPTQDYSQCGHVVAAGGKVEIVFTSVKSKHGYSIDHFYCTVQSESALSCFNIDGIGKEDDLFRIERVGGMPASPEGRTDDACPAREKPQV</sequence>
<reference evidence="3 4" key="1">
    <citation type="submission" date="2019-07" db="EMBL/GenBank/DDBJ databases">
        <title>Whole genome shotgun sequence of Reyranella soli NBRC 108950.</title>
        <authorList>
            <person name="Hosoyama A."/>
            <person name="Uohara A."/>
            <person name="Ohji S."/>
            <person name="Ichikawa N."/>
        </authorList>
    </citation>
    <scope>NUCLEOTIDE SEQUENCE [LARGE SCALE GENOMIC DNA]</scope>
    <source>
        <strain evidence="3 4">NBRC 108950</strain>
    </source>
</reference>
<comment type="caution">
    <text evidence="3">The sequence shown here is derived from an EMBL/GenBank/DDBJ whole genome shotgun (WGS) entry which is preliminary data.</text>
</comment>
<feature type="region of interest" description="Disordered" evidence="1">
    <location>
        <begin position="127"/>
        <end position="149"/>
    </location>
</feature>
<evidence type="ECO:0000256" key="2">
    <source>
        <dbReference type="SAM" id="SignalP"/>
    </source>
</evidence>
<proteinExistence type="predicted"/>
<keyword evidence="2" id="KW-0732">Signal</keyword>
<protein>
    <submittedName>
        <fullName evidence="3">Uncharacterized protein</fullName>
    </submittedName>
</protein>
<dbReference type="AlphaFoldDB" id="A0A512N845"/>
<evidence type="ECO:0000313" key="3">
    <source>
        <dbReference type="EMBL" id="GEP55154.1"/>
    </source>
</evidence>
<feature type="chain" id="PRO_5022050650" evidence="2">
    <location>
        <begin position="25"/>
        <end position="149"/>
    </location>
</feature>
<dbReference type="EMBL" id="BKAJ01000034">
    <property type="protein sequence ID" value="GEP55154.1"/>
    <property type="molecule type" value="Genomic_DNA"/>
</dbReference>
<organism evidence="3 4">
    <name type="scientific">Reyranella soli</name>
    <dbReference type="NCBI Taxonomy" id="1230389"/>
    <lineage>
        <taxon>Bacteria</taxon>
        <taxon>Pseudomonadati</taxon>
        <taxon>Pseudomonadota</taxon>
        <taxon>Alphaproteobacteria</taxon>
        <taxon>Hyphomicrobiales</taxon>
        <taxon>Reyranellaceae</taxon>
        <taxon>Reyranella</taxon>
    </lineage>
</organism>
<dbReference type="OrthoDB" id="9832885at2"/>
<keyword evidence="4" id="KW-1185">Reference proteome</keyword>
<accession>A0A512N845</accession>
<evidence type="ECO:0000313" key="4">
    <source>
        <dbReference type="Proteomes" id="UP000321058"/>
    </source>
</evidence>
<dbReference type="RefSeq" id="WP_147149256.1">
    <property type="nucleotide sequence ID" value="NZ_BKAJ01000034.1"/>
</dbReference>
<feature type="compositionally biased region" description="Basic and acidic residues" evidence="1">
    <location>
        <begin position="135"/>
        <end position="149"/>
    </location>
</feature>
<gene>
    <name evidence="3" type="ORF">RSO01_23200</name>
</gene>